<evidence type="ECO:0000259" key="2">
    <source>
        <dbReference type="Pfam" id="PF03749"/>
    </source>
</evidence>
<dbReference type="Gene3D" id="3.40.1350.60">
    <property type="match status" value="1"/>
</dbReference>
<evidence type="ECO:0000313" key="5">
    <source>
        <dbReference type="Proteomes" id="UP000095256"/>
    </source>
</evidence>
<gene>
    <name evidence="1" type="primary">sfsA</name>
    <name evidence="4" type="ORF">BCR26_03525</name>
</gene>
<name>A0A1E5KVC8_9ENTE</name>
<feature type="domain" description="SfsA N-terminal OB" evidence="3">
    <location>
        <begin position="13"/>
        <end position="80"/>
    </location>
</feature>
<comment type="similarity">
    <text evidence="1">Belongs to the SfsA family.</text>
</comment>
<reference evidence="4 5" key="1">
    <citation type="submission" date="2016-09" db="EMBL/GenBank/DDBJ databases">
        <authorList>
            <person name="Capua I."/>
            <person name="De Benedictis P."/>
            <person name="Joannis T."/>
            <person name="Lombin L.H."/>
            <person name="Cattoli G."/>
        </authorList>
    </citation>
    <scope>NUCLEOTIDE SEQUENCE [LARGE SCALE GENOMIC DNA]</scope>
    <source>
        <strain evidence="4 5">LMG 25899</strain>
    </source>
</reference>
<sequence>MIIYPEVHLARFIKRPNRFIAECQLIDSGEIVTVHVKNTGRCKELLFPDTEVALSYQASEKRKTDYDLIAVKKVEEWINIDSQVPNQLASEGLLEKKILLPGLAGEICSLKREQKFGNSKFDILVETDQGEQAFVEVKGMTLENNEIGAFPDAPTIRGLKHVEELIKAKKIGYQCYVLFIIQFEKVKTATIHEKMQPSLAEAISLGQKAGVHVLAYSCQVSPATIDIQKQIPFELNQEFEDPNR</sequence>
<dbReference type="GO" id="GO:0003677">
    <property type="term" value="F:DNA binding"/>
    <property type="evidence" value="ECO:0007669"/>
    <property type="project" value="InterPro"/>
</dbReference>
<dbReference type="STRING" id="762845.BCR26_03525"/>
<dbReference type="InterPro" id="IPR005224">
    <property type="entry name" value="SfsA"/>
</dbReference>
<dbReference type="PANTHER" id="PTHR30545:SF2">
    <property type="entry name" value="SUGAR FERMENTATION STIMULATION PROTEIN A"/>
    <property type="match status" value="1"/>
</dbReference>
<dbReference type="Gene3D" id="2.40.50.580">
    <property type="match status" value="1"/>
</dbReference>
<protein>
    <recommendedName>
        <fullName evidence="1">Sugar fermentation stimulation protein homolog</fullName>
    </recommendedName>
</protein>
<dbReference type="Pfam" id="PF17746">
    <property type="entry name" value="SfsA_N"/>
    <property type="match status" value="1"/>
</dbReference>
<dbReference type="Pfam" id="PF03749">
    <property type="entry name" value="SfsA"/>
    <property type="match status" value="1"/>
</dbReference>
<organism evidence="4 5">
    <name type="scientific">Enterococcus rivorum</name>
    <dbReference type="NCBI Taxonomy" id="762845"/>
    <lineage>
        <taxon>Bacteria</taxon>
        <taxon>Bacillati</taxon>
        <taxon>Bacillota</taxon>
        <taxon>Bacilli</taxon>
        <taxon>Lactobacillales</taxon>
        <taxon>Enterococcaceae</taxon>
        <taxon>Enterococcus</taxon>
    </lineage>
</organism>
<dbReference type="Proteomes" id="UP000095256">
    <property type="component" value="Unassembled WGS sequence"/>
</dbReference>
<dbReference type="AlphaFoldDB" id="A0A1E5KVC8"/>
<dbReference type="NCBIfam" id="TIGR00230">
    <property type="entry name" value="sfsA"/>
    <property type="match status" value="1"/>
</dbReference>
<dbReference type="OrthoDB" id="9802365at2"/>
<evidence type="ECO:0000259" key="3">
    <source>
        <dbReference type="Pfam" id="PF17746"/>
    </source>
</evidence>
<dbReference type="HAMAP" id="MF_00095">
    <property type="entry name" value="SfsA"/>
    <property type="match status" value="1"/>
</dbReference>
<feature type="domain" description="Sugar fermentation stimulation protein C-terminal" evidence="2">
    <location>
        <begin position="83"/>
        <end position="223"/>
    </location>
</feature>
<dbReference type="InterPro" id="IPR040452">
    <property type="entry name" value="SfsA_C"/>
</dbReference>
<keyword evidence="5" id="KW-1185">Reference proteome</keyword>
<evidence type="ECO:0000256" key="1">
    <source>
        <dbReference type="HAMAP-Rule" id="MF_00095"/>
    </source>
</evidence>
<dbReference type="InterPro" id="IPR041465">
    <property type="entry name" value="SfsA_N"/>
</dbReference>
<dbReference type="CDD" id="cd22359">
    <property type="entry name" value="SfsA-like_bacterial"/>
    <property type="match status" value="1"/>
</dbReference>
<dbReference type="PANTHER" id="PTHR30545">
    <property type="entry name" value="SUGAR FERMENTATION STIMULATION PROTEIN A"/>
    <property type="match status" value="1"/>
</dbReference>
<proteinExistence type="inferred from homology"/>
<evidence type="ECO:0000313" key="4">
    <source>
        <dbReference type="EMBL" id="OEH81836.1"/>
    </source>
</evidence>
<accession>A0A1E5KVC8</accession>
<dbReference type="EMBL" id="MIEK01000034">
    <property type="protein sequence ID" value="OEH81836.1"/>
    <property type="molecule type" value="Genomic_DNA"/>
</dbReference>
<comment type="caution">
    <text evidence="4">The sequence shown here is derived from an EMBL/GenBank/DDBJ whole genome shotgun (WGS) entry which is preliminary data.</text>
</comment>